<dbReference type="Pfam" id="PF24681">
    <property type="entry name" value="Kelch_KLHDC2_KLHL20_DRC7"/>
    <property type="match status" value="1"/>
</dbReference>
<protein>
    <recommendedName>
        <fullName evidence="2">Tyrosine-protein kinase ephrin type A/B receptor-like domain-containing protein</fullName>
    </recommendedName>
</protein>
<dbReference type="Gene3D" id="2.10.50.10">
    <property type="entry name" value="Tumor Necrosis Factor Receptor, subunit A, domain 2"/>
    <property type="match status" value="6"/>
</dbReference>
<dbReference type="InterPro" id="IPR011641">
    <property type="entry name" value="Tyr-kin_ephrin_A/B_rcpt-like"/>
</dbReference>
<dbReference type="GeneID" id="24123624"/>
<reference evidence="3 4" key="1">
    <citation type="journal article" date="2013" name="PLoS Genet.">
        <title>Distinctive expansion of potential virulence genes in the genome of the oomycete fish pathogen Saprolegnia parasitica.</title>
        <authorList>
            <person name="Jiang R.H."/>
            <person name="de Bruijn I."/>
            <person name="Haas B.J."/>
            <person name="Belmonte R."/>
            <person name="Lobach L."/>
            <person name="Christie J."/>
            <person name="van den Ackerveken G."/>
            <person name="Bottin A."/>
            <person name="Bulone V."/>
            <person name="Diaz-Moreno S.M."/>
            <person name="Dumas B."/>
            <person name="Fan L."/>
            <person name="Gaulin E."/>
            <person name="Govers F."/>
            <person name="Grenville-Briggs L.J."/>
            <person name="Horner N.R."/>
            <person name="Levin J.Z."/>
            <person name="Mammella M."/>
            <person name="Meijer H.J."/>
            <person name="Morris P."/>
            <person name="Nusbaum C."/>
            <person name="Oome S."/>
            <person name="Phillips A.J."/>
            <person name="van Rooyen D."/>
            <person name="Rzeszutek E."/>
            <person name="Saraiva M."/>
            <person name="Secombes C.J."/>
            <person name="Seidl M.F."/>
            <person name="Snel B."/>
            <person name="Stassen J.H."/>
            <person name="Sykes S."/>
            <person name="Tripathy S."/>
            <person name="van den Berg H."/>
            <person name="Vega-Arreguin J.C."/>
            <person name="Wawra S."/>
            <person name="Young S.K."/>
            <person name="Zeng Q."/>
            <person name="Dieguez-Uribeondo J."/>
            <person name="Russ C."/>
            <person name="Tyler B.M."/>
            <person name="van West P."/>
        </authorList>
    </citation>
    <scope>NUCLEOTIDE SEQUENCE [LARGE SCALE GENOMIC DNA]</scope>
    <source>
        <strain evidence="3 4">CBS 223.65</strain>
    </source>
</reference>
<dbReference type="VEuPathDB" id="FungiDB:SPRG_01011"/>
<dbReference type="PANTHER" id="PTHR46967">
    <property type="entry name" value="INSULIN-LIKE GROWTH FACTOR BINDING PROTEIN,N-TERMINAL"/>
    <property type="match status" value="1"/>
</dbReference>
<evidence type="ECO:0000259" key="2">
    <source>
        <dbReference type="Pfam" id="PF07699"/>
    </source>
</evidence>
<gene>
    <name evidence="3" type="ORF">SPRG_01011</name>
</gene>
<feature type="chain" id="PRO_5001638153" description="Tyrosine-protein kinase ephrin type A/B receptor-like domain-containing protein" evidence="1">
    <location>
        <begin position="18"/>
        <end position="1124"/>
    </location>
</feature>
<dbReference type="Pfam" id="PF07699">
    <property type="entry name" value="Ephrin_rec_like"/>
    <property type="match status" value="4"/>
</dbReference>
<evidence type="ECO:0000313" key="4">
    <source>
        <dbReference type="Proteomes" id="UP000030745"/>
    </source>
</evidence>
<feature type="signal peptide" evidence="1">
    <location>
        <begin position="1"/>
        <end position="17"/>
    </location>
</feature>
<dbReference type="SUPFAM" id="SSF50965">
    <property type="entry name" value="Galactose oxidase, central domain"/>
    <property type="match status" value="1"/>
</dbReference>
<dbReference type="RefSeq" id="XP_012194603.1">
    <property type="nucleotide sequence ID" value="XM_012339213.1"/>
</dbReference>
<organism evidence="3 4">
    <name type="scientific">Saprolegnia parasitica (strain CBS 223.65)</name>
    <dbReference type="NCBI Taxonomy" id="695850"/>
    <lineage>
        <taxon>Eukaryota</taxon>
        <taxon>Sar</taxon>
        <taxon>Stramenopiles</taxon>
        <taxon>Oomycota</taxon>
        <taxon>Saprolegniomycetes</taxon>
        <taxon>Saprolegniales</taxon>
        <taxon>Saprolegniaceae</taxon>
        <taxon>Saprolegnia</taxon>
    </lineage>
</organism>
<dbReference type="SUPFAM" id="SSF57184">
    <property type="entry name" value="Growth factor receptor domain"/>
    <property type="match status" value="3"/>
</dbReference>
<dbReference type="Gene3D" id="2.120.10.80">
    <property type="entry name" value="Kelch-type beta propeller"/>
    <property type="match status" value="2"/>
</dbReference>
<dbReference type="InterPro" id="IPR015915">
    <property type="entry name" value="Kelch-typ_b-propeller"/>
</dbReference>
<name>A0A067CW56_SAPPC</name>
<feature type="domain" description="Tyrosine-protein kinase ephrin type A/B receptor-like" evidence="2">
    <location>
        <begin position="549"/>
        <end position="590"/>
    </location>
</feature>
<dbReference type="SMART" id="SM01411">
    <property type="entry name" value="Ephrin_rec_like"/>
    <property type="match status" value="7"/>
</dbReference>
<dbReference type="InterPro" id="IPR009030">
    <property type="entry name" value="Growth_fac_rcpt_cys_sf"/>
</dbReference>
<sequence length="1124" mass="114691">MRLVVAVVAALLSLGTAQLPCAAYTPLKAVLETCVSYDMPGPNTAHVSHTSSVIASSSALVVVGGYSISTGQPVIANTVQVYSPSSPHTAIHPTLSIASGGPRTNTQQFLPGSRIEHAAVVWEDAIFIYAGTNTDIMGDLWRLCVGNPYTSGIWDQVLNATMYIPTARTGHSATTLLVNATSSVHLVFGGTLASSYAASNETVFMVLTKPSGGGVGCQSAVPSVTWQPMALLPNTSSPLGRAYHSMTLNRDESFRSCFVLYGGQSLFNNSIFNDVWTLCPTLSSTQASVEQQTYVWTQLEQLGTTPPPRFGHTAIASYINRVVVLGGSFRFPSDYMSDGWEFNLALLRWLPLPLAYTNGSFLSPRRAHSTNYLNATKTLVLLGGVGRYALVTGNSIQCAYTSAQCASGLVQVYCNATGEIVCQPCAAGSYAAIGDATCRTCPPGTYAVEGASSCTLCPLGTYSGLVAAPSLASCLSCPKGTYSSVPQATSIANCTQCPAGTFAAQAGSSACSPCSAGYYSVGNATQCAACPGGTFSPPTASTCTNCSAGTYAPSTAMGACLGCPRGMYSNASALSCTACPLGTFSATTQASWAGCVACPMGSFGARTGLAACSACPDGTYSAVVGSATAASCIQCPAGTYSNGNTTKAAACAPCGLATYASSTGTAGCTSCPLNTITLATGATSSTLCVSCPIGSQRSLTRATCEACPPGTHRLHATAGCALCPYGTYTSSLTDAQNTQCTGCSPMTYSSGVGSTACTPCLPGTYALNQWAACLPCSPACPIGRNGGVCSYHGNCSYGGCSCSDGFAGVACETLAPGLTSITAANASGVLYFATPNMTLLFDNASSNSVLLARDGGYLGTLSAVVALAGGNGSVTNGGLPAAWATTVTFAAQQTSMSLSLPVAPISSGQGCTSIVLSLRNLNAGSVSNVSLTDGASLTLLVQATSVSTTALVQAPSAVNGFNSTVLVASTQSSSLSIPLALPVAAVVETYIYLDTSLDPSYTPLLPALLAAVQQNYEAQGVDWRFYSNLNTTLSTFGHAASALHGAAQAIQVVDATRPDTMTMQPVQCGTALGHQLFSVNPVELGRSAHAACRDDGPVHQCGHNNVDLAADRRRLRPIVDRVML</sequence>
<dbReference type="Proteomes" id="UP000030745">
    <property type="component" value="Unassembled WGS sequence"/>
</dbReference>
<evidence type="ECO:0000256" key="1">
    <source>
        <dbReference type="SAM" id="SignalP"/>
    </source>
</evidence>
<dbReference type="STRING" id="695850.A0A067CW56"/>
<dbReference type="OrthoDB" id="200667at2759"/>
<accession>A0A067CW56</accession>
<feature type="domain" description="Tyrosine-protein kinase ephrin type A/B receptor-like" evidence="2">
    <location>
        <begin position="638"/>
        <end position="688"/>
    </location>
</feature>
<dbReference type="InterPro" id="IPR011043">
    <property type="entry name" value="Gal_Oxase/kelch_b-propeller"/>
</dbReference>
<keyword evidence="1" id="KW-0732">Signal</keyword>
<dbReference type="AlphaFoldDB" id="A0A067CW56"/>
<dbReference type="PANTHER" id="PTHR46967:SF1">
    <property type="entry name" value="KERATIN-ASSOCIATED PROTEIN 16-1-LIKE"/>
    <property type="match status" value="1"/>
</dbReference>
<evidence type="ECO:0000313" key="3">
    <source>
        <dbReference type="EMBL" id="KDO34949.1"/>
    </source>
</evidence>
<feature type="domain" description="Tyrosine-protein kinase ephrin type A/B receptor-like" evidence="2">
    <location>
        <begin position="444"/>
        <end position="494"/>
    </location>
</feature>
<feature type="domain" description="Tyrosine-protein kinase ephrin type A/B receptor-like" evidence="2">
    <location>
        <begin position="593"/>
        <end position="632"/>
    </location>
</feature>
<dbReference type="EMBL" id="KK583190">
    <property type="protein sequence ID" value="KDO34949.1"/>
    <property type="molecule type" value="Genomic_DNA"/>
</dbReference>
<dbReference type="KEGG" id="spar:SPRG_01011"/>
<keyword evidence="4" id="KW-1185">Reference proteome</keyword>
<proteinExistence type="predicted"/>